<evidence type="ECO:0000256" key="1">
    <source>
        <dbReference type="ARBA" id="ARBA00004123"/>
    </source>
</evidence>
<name>A0ABQ0G147_9PEZI</name>
<sequence>MPSSATSIPASPKASLAPKREVYKCQFCNRTFSRSEHRSRHERSHTKERPFKCLKCRSTFVRRDLLLHHDRTVHAKDGGVPLHSDGKRRGGPETARPVSGPSKSAIAIDTSALEQIEANSVGIFDVETAAMLVADFHQKATAAAQANDSHYDSSSGMAFSQNESSVMEPSVRYSISDLRPPQWDLVRGAPSRSTVPKDSDKVPSEFVQKTSLGDHNSDGGAEINASVERSEQDPVGGSGPDDLRQYDSDAAGPLSPTALSDEKSDCAPITSEPAYSRELSVETGVLSMSDDSEDAALQSPPGLGNELSRVTDVVAYQIVQEFWKIGSSRRTSNSTTRTRTPRIDEGPPQSIDGTFVCPPNPTEQARRTSQKRTYAEKEDDGSDGEGSRRRRSKRPTPRAPDDRRTTKWLACPFWKLDPSEHRACFRLTLDGIARVKQHLSRRHTPDFYCEFCMAVFSDQEDHQRHVQSRSCSYRSCKFTGITHQQHRQLSRRSKPNLSEQERWFAIWDIVFPSHPRPASAYMDSDLSEDLCQFREFAQLRGPAMILAEIQANHRASMSELTEAQASSALELTISRGVFTLFEAWLAEHNNASPTQPIAASTRQESLNEHRDPQGQGNSDSLHSIQLGIPKIPTSFLEKNAILHNTQEASRPPGSHEEDETGPAAPSIYDEQNWEGSDEQSWDMPLFTDNDLLEVDWAMMGGTHQDMSSPGEGSSARL</sequence>
<feature type="region of interest" description="Disordered" evidence="8">
    <location>
        <begin position="226"/>
        <end position="278"/>
    </location>
</feature>
<dbReference type="InterPro" id="IPR051059">
    <property type="entry name" value="VerF-like"/>
</dbReference>
<evidence type="ECO:0000256" key="2">
    <source>
        <dbReference type="ARBA" id="ARBA00022723"/>
    </source>
</evidence>
<evidence type="ECO:0000256" key="8">
    <source>
        <dbReference type="SAM" id="MobiDB-lite"/>
    </source>
</evidence>
<feature type="compositionally biased region" description="Low complexity" evidence="8">
    <location>
        <begin position="328"/>
        <end position="338"/>
    </location>
</feature>
<evidence type="ECO:0000256" key="4">
    <source>
        <dbReference type="ARBA" id="ARBA00022771"/>
    </source>
</evidence>
<dbReference type="PROSITE" id="PS00028">
    <property type="entry name" value="ZINC_FINGER_C2H2_1"/>
    <property type="match status" value="2"/>
</dbReference>
<keyword evidence="5" id="KW-0862">Zinc</keyword>
<feature type="compositionally biased region" description="Acidic residues" evidence="8">
    <location>
        <begin position="671"/>
        <end position="680"/>
    </location>
</feature>
<gene>
    <name evidence="10" type="ORF">MFIFM68171_01692</name>
</gene>
<dbReference type="RefSeq" id="XP_070913215.1">
    <property type="nucleotide sequence ID" value="XM_071057114.1"/>
</dbReference>
<accession>A0ABQ0G147</accession>
<evidence type="ECO:0000256" key="7">
    <source>
        <dbReference type="PROSITE-ProRule" id="PRU00042"/>
    </source>
</evidence>
<evidence type="ECO:0000313" key="10">
    <source>
        <dbReference type="EMBL" id="GAB1311482.1"/>
    </source>
</evidence>
<dbReference type="InterPro" id="IPR013087">
    <property type="entry name" value="Znf_C2H2_type"/>
</dbReference>
<comment type="subcellular location">
    <subcellularLocation>
        <location evidence="1">Nucleus</location>
    </subcellularLocation>
</comment>
<comment type="caution">
    <text evidence="10">The sequence shown here is derived from an EMBL/GenBank/DDBJ whole genome shotgun (WGS) entry which is preliminary data.</text>
</comment>
<feature type="region of interest" description="Disordered" evidence="8">
    <location>
        <begin position="645"/>
        <end position="685"/>
    </location>
</feature>
<proteinExistence type="predicted"/>
<feature type="compositionally biased region" description="Polar residues" evidence="8">
    <location>
        <begin position="704"/>
        <end position="717"/>
    </location>
</feature>
<feature type="region of interest" description="Disordered" evidence="8">
    <location>
        <begin position="287"/>
        <end position="306"/>
    </location>
</feature>
<keyword evidence="2" id="KW-0479">Metal-binding</keyword>
<dbReference type="GeneID" id="98172437"/>
<evidence type="ECO:0000313" key="11">
    <source>
        <dbReference type="Proteomes" id="UP001628179"/>
    </source>
</evidence>
<feature type="region of interest" description="Disordered" evidence="8">
    <location>
        <begin position="328"/>
        <end position="403"/>
    </location>
</feature>
<feature type="domain" description="C2H2-type" evidence="9">
    <location>
        <begin position="23"/>
        <end position="50"/>
    </location>
</feature>
<keyword evidence="11" id="KW-1185">Reference proteome</keyword>
<feature type="region of interest" description="Disordered" evidence="8">
    <location>
        <begin position="75"/>
        <end position="103"/>
    </location>
</feature>
<evidence type="ECO:0000256" key="6">
    <source>
        <dbReference type="ARBA" id="ARBA00023242"/>
    </source>
</evidence>
<evidence type="ECO:0000256" key="3">
    <source>
        <dbReference type="ARBA" id="ARBA00022737"/>
    </source>
</evidence>
<dbReference type="SUPFAM" id="SSF57667">
    <property type="entry name" value="beta-beta-alpha zinc fingers"/>
    <property type="match status" value="1"/>
</dbReference>
<feature type="compositionally biased region" description="Polar residues" evidence="8">
    <location>
        <begin position="614"/>
        <end position="623"/>
    </location>
</feature>
<dbReference type="SMART" id="SM00355">
    <property type="entry name" value="ZnF_C2H2"/>
    <property type="match status" value="3"/>
</dbReference>
<feature type="region of interest" description="Disordered" evidence="8">
    <location>
        <begin position="181"/>
        <end position="203"/>
    </location>
</feature>
<feature type="region of interest" description="Disordered" evidence="8">
    <location>
        <begin position="697"/>
        <end position="717"/>
    </location>
</feature>
<dbReference type="InterPro" id="IPR036236">
    <property type="entry name" value="Znf_C2H2_sf"/>
</dbReference>
<keyword evidence="4 7" id="KW-0863">Zinc-finger</keyword>
<dbReference type="EMBL" id="BAAFSV010000001">
    <property type="protein sequence ID" value="GAB1311482.1"/>
    <property type="molecule type" value="Genomic_DNA"/>
</dbReference>
<dbReference type="PROSITE" id="PS50157">
    <property type="entry name" value="ZINC_FINGER_C2H2_2"/>
    <property type="match status" value="2"/>
</dbReference>
<feature type="region of interest" description="Disordered" evidence="8">
    <location>
        <begin position="592"/>
        <end position="623"/>
    </location>
</feature>
<dbReference type="Gene3D" id="3.30.160.60">
    <property type="entry name" value="Classic Zinc Finger"/>
    <property type="match status" value="2"/>
</dbReference>
<keyword evidence="3" id="KW-0677">Repeat</keyword>
<feature type="compositionally biased region" description="Polar residues" evidence="8">
    <location>
        <begin position="592"/>
        <end position="604"/>
    </location>
</feature>
<keyword evidence="6" id="KW-0539">Nucleus</keyword>
<reference evidence="10 11" key="1">
    <citation type="submission" date="2024-09" db="EMBL/GenBank/DDBJ databases">
        <title>Itraconazole resistance in Madurella fahalii resulting from another homologue of gene encoding cytochrome P450 14-alpha sterol demethylase (CYP51).</title>
        <authorList>
            <person name="Yoshioka I."/>
            <person name="Fahal A.H."/>
            <person name="Kaneko S."/>
            <person name="Yaguchi T."/>
        </authorList>
    </citation>
    <scope>NUCLEOTIDE SEQUENCE [LARGE SCALE GENOMIC DNA]</scope>
    <source>
        <strain evidence="10 11">IFM 68171</strain>
    </source>
</reference>
<dbReference type="PANTHER" id="PTHR40626">
    <property type="entry name" value="MIP31509P"/>
    <property type="match status" value="1"/>
</dbReference>
<feature type="domain" description="C2H2-type" evidence="9">
    <location>
        <begin position="51"/>
        <end position="79"/>
    </location>
</feature>
<dbReference type="PANTHER" id="PTHR40626:SF8">
    <property type="entry name" value="C2H2 FINGER DOMAIN TRANSCRIPTION FACTOR (EUROFUNG)-RELATED"/>
    <property type="match status" value="1"/>
</dbReference>
<protein>
    <recommendedName>
        <fullName evidence="9">C2H2-type domain-containing protein</fullName>
    </recommendedName>
</protein>
<organism evidence="10 11">
    <name type="scientific">Madurella fahalii</name>
    <dbReference type="NCBI Taxonomy" id="1157608"/>
    <lineage>
        <taxon>Eukaryota</taxon>
        <taxon>Fungi</taxon>
        <taxon>Dikarya</taxon>
        <taxon>Ascomycota</taxon>
        <taxon>Pezizomycotina</taxon>
        <taxon>Sordariomycetes</taxon>
        <taxon>Sordariomycetidae</taxon>
        <taxon>Sordariales</taxon>
        <taxon>Sordariales incertae sedis</taxon>
        <taxon>Madurella</taxon>
    </lineage>
</organism>
<evidence type="ECO:0000256" key="5">
    <source>
        <dbReference type="ARBA" id="ARBA00022833"/>
    </source>
</evidence>
<dbReference type="Proteomes" id="UP001628179">
    <property type="component" value="Unassembled WGS sequence"/>
</dbReference>
<evidence type="ECO:0000259" key="9">
    <source>
        <dbReference type="PROSITE" id="PS50157"/>
    </source>
</evidence>